<evidence type="ECO:0000313" key="1">
    <source>
        <dbReference type="Ensembl" id="ENSCLMP00005003019.1"/>
    </source>
</evidence>
<protein>
    <submittedName>
        <fullName evidence="1">Uncharacterized protein</fullName>
    </submittedName>
</protein>
<organism evidence="1 2">
    <name type="scientific">Cyclopterus lumpus</name>
    <name type="common">Lumpsucker</name>
    <dbReference type="NCBI Taxonomy" id="8103"/>
    <lineage>
        <taxon>Eukaryota</taxon>
        <taxon>Metazoa</taxon>
        <taxon>Chordata</taxon>
        <taxon>Craniata</taxon>
        <taxon>Vertebrata</taxon>
        <taxon>Euteleostomi</taxon>
        <taxon>Actinopterygii</taxon>
        <taxon>Neopterygii</taxon>
        <taxon>Teleostei</taxon>
        <taxon>Neoteleostei</taxon>
        <taxon>Acanthomorphata</taxon>
        <taxon>Eupercaria</taxon>
        <taxon>Perciformes</taxon>
        <taxon>Cottioidei</taxon>
        <taxon>Cottales</taxon>
        <taxon>Cyclopteridae</taxon>
        <taxon>Cyclopterus</taxon>
    </lineage>
</organism>
<proteinExistence type="predicted"/>
<evidence type="ECO:0000313" key="2">
    <source>
        <dbReference type="Proteomes" id="UP000694565"/>
    </source>
</evidence>
<keyword evidence="2" id="KW-1185">Reference proteome</keyword>
<reference evidence="1" key="1">
    <citation type="submission" date="2025-08" db="UniProtKB">
        <authorList>
            <consortium name="Ensembl"/>
        </authorList>
    </citation>
    <scope>IDENTIFICATION</scope>
</reference>
<reference evidence="1" key="2">
    <citation type="submission" date="2025-09" db="UniProtKB">
        <authorList>
            <consortium name="Ensembl"/>
        </authorList>
    </citation>
    <scope>IDENTIFICATION</scope>
</reference>
<dbReference type="AlphaFoldDB" id="A0A8C2WDX6"/>
<accession>A0A8C2WDX6</accession>
<sequence>NHSFKFLKGPRGVPRNPFTISDVTLSGGKTHAHTKRCSDVLKNTEECENKNRAQTFVCI</sequence>
<dbReference type="Ensembl" id="ENSCLMT00005003347.1">
    <property type="protein sequence ID" value="ENSCLMP00005003019.1"/>
    <property type="gene ID" value="ENSCLMG00005001783.1"/>
</dbReference>
<name>A0A8C2WDX6_CYCLU</name>
<dbReference type="Proteomes" id="UP000694565">
    <property type="component" value="Unplaced"/>
</dbReference>